<evidence type="ECO:0000313" key="1">
    <source>
        <dbReference type="EMBL" id="MFD2756385.1"/>
    </source>
</evidence>
<evidence type="ECO:0000313" key="2">
    <source>
        <dbReference type="Proteomes" id="UP001597463"/>
    </source>
</evidence>
<comment type="caution">
    <text evidence="1">The sequence shown here is derived from an EMBL/GenBank/DDBJ whole genome shotgun (WGS) entry which is preliminary data.</text>
</comment>
<dbReference type="InterPro" id="IPR055794">
    <property type="entry name" value="DUF7370"/>
</dbReference>
<sequence>MITSTHATQYLDQALGVSVPSFFIDAAVAKVAAAEEKMVDAGYSAEDQLLIQCMAVAIIASAGAPRRIQSQGAPSGASRSFKNQDDALTQLRRSLAALDKAGTVADLVGPDPAASAFMFVVNG</sequence>
<dbReference type="RefSeq" id="WP_066471173.1">
    <property type="nucleotide sequence ID" value="NZ_BCNT01000001.1"/>
</dbReference>
<proteinExistence type="predicted"/>
<gene>
    <name evidence="1" type="ORF">ACFSW6_20110</name>
</gene>
<organism evidence="1 2">
    <name type="scientific">Comamonas terrae</name>
    <dbReference type="NCBI Taxonomy" id="673548"/>
    <lineage>
        <taxon>Bacteria</taxon>
        <taxon>Pseudomonadati</taxon>
        <taxon>Pseudomonadota</taxon>
        <taxon>Betaproteobacteria</taxon>
        <taxon>Burkholderiales</taxon>
        <taxon>Comamonadaceae</taxon>
        <taxon>Comamonas</taxon>
    </lineage>
</organism>
<accession>A0ABW5UVF2</accession>
<keyword evidence="2" id="KW-1185">Reference proteome</keyword>
<protein>
    <submittedName>
        <fullName evidence="1">Uncharacterized protein</fullName>
    </submittedName>
</protein>
<name>A0ABW5UVF2_9BURK</name>
<dbReference type="EMBL" id="JBHUMV010000011">
    <property type="protein sequence ID" value="MFD2756385.1"/>
    <property type="molecule type" value="Genomic_DNA"/>
</dbReference>
<reference evidence="2" key="1">
    <citation type="journal article" date="2019" name="Int. J. Syst. Evol. Microbiol.">
        <title>The Global Catalogue of Microorganisms (GCM) 10K type strain sequencing project: providing services to taxonomists for standard genome sequencing and annotation.</title>
        <authorList>
            <consortium name="The Broad Institute Genomics Platform"/>
            <consortium name="The Broad Institute Genome Sequencing Center for Infectious Disease"/>
            <person name="Wu L."/>
            <person name="Ma J."/>
        </authorList>
    </citation>
    <scope>NUCLEOTIDE SEQUENCE [LARGE SCALE GENOMIC DNA]</scope>
    <source>
        <strain evidence="2">TISTR 1906</strain>
    </source>
</reference>
<dbReference type="Pfam" id="PF24085">
    <property type="entry name" value="DUF7370"/>
    <property type="match status" value="1"/>
</dbReference>
<dbReference type="Proteomes" id="UP001597463">
    <property type="component" value="Unassembled WGS sequence"/>
</dbReference>